<evidence type="ECO:0000313" key="2">
    <source>
        <dbReference type="Proteomes" id="UP000175989"/>
    </source>
</evidence>
<sequence length="250" mass="27716">MATITLEEQVSQVLRNLDDISRRHVPFAVALALTKTAQRAQAGVLDVMRERFDRPTPFTLNSLRIVSAKRSDPQPFARVYFKDDAFKGTPASRYLGPEVHGGPRSQKRFERALIARGLMKSGQYALPAAGARLDQYGNVRRAQVVQILSALQAFGEQGYQANRTNSTRSRRNGAAAKYFAGEVGGVEGVWQRQTFGFGEGVRPVFVFSESSPQYRVLVPFEKIVENVARARFGGEFQGAIAYAIQSASRR</sequence>
<gene>
    <name evidence="1" type="ORF">DUPY_15820</name>
</gene>
<evidence type="ECO:0000313" key="1">
    <source>
        <dbReference type="EMBL" id="OFA05179.1"/>
    </source>
</evidence>
<organism evidence="1 2">
    <name type="scientific">Duganella phyllosphaerae</name>
    <dbReference type="NCBI Taxonomy" id="762836"/>
    <lineage>
        <taxon>Bacteria</taxon>
        <taxon>Pseudomonadati</taxon>
        <taxon>Pseudomonadota</taxon>
        <taxon>Betaproteobacteria</taxon>
        <taxon>Burkholderiales</taxon>
        <taxon>Oxalobacteraceae</taxon>
        <taxon>Telluria group</taxon>
        <taxon>Duganella</taxon>
    </lineage>
</organism>
<comment type="caution">
    <text evidence="1">The sequence shown here is derived from an EMBL/GenBank/DDBJ whole genome shotgun (WGS) entry which is preliminary data.</text>
</comment>
<protein>
    <submittedName>
        <fullName evidence="1">Uncharacterized protein</fullName>
    </submittedName>
</protein>
<accession>A0A1E7WZ89</accession>
<reference evidence="2" key="1">
    <citation type="journal article" date="2016" name="Front. Microbiol.">
        <title>Molecular Keys to the Janthinobacterium and Duganella spp. Interaction with the Plant Pathogen Fusarium graminearum.</title>
        <authorList>
            <person name="Haack F.S."/>
            <person name="Poehlein A."/>
            <person name="Kroger C."/>
            <person name="Voigt C.A."/>
            <person name="Piepenbring M."/>
            <person name="Bode H.B."/>
            <person name="Daniel R."/>
            <person name="Schafer W."/>
            <person name="Streit W.R."/>
        </authorList>
    </citation>
    <scope>NUCLEOTIDE SEQUENCE [LARGE SCALE GENOMIC DNA]</scope>
    <source>
        <strain evidence="2">T54</strain>
    </source>
</reference>
<dbReference type="RefSeq" id="WP_070247298.1">
    <property type="nucleotide sequence ID" value="NZ_LROM01000067.1"/>
</dbReference>
<dbReference type="OrthoDB" id="6871774at2"/>
<dbReference type="AlphaFoldDB" id="A0A1E7WZ89"/>
<proteinExistence type="predicted"/>
<dbReference type="Proteomes" id="UP000175989">
    <property type="component" value="Unassembled WGS sequence"/>
</dbReference>
<dbReference type="EMBL" id="LROM01000067">
    <property type="protein sequence ID" value="OFA05179.1"/>
    <property type="molecule type" value="Genomic_DNA"/>
</dbReference>
<keyword evidence="2" id="KW-1185">Reference proteome</keyword>
<dbReference type="PATRIC" id="fig|762836.4.peg.1651"/>
<name>A0A1E7WZ89_9BURK</name>